<accession>A0A061DAG4</accession>
<sequence length="118" mass="13346">MSRTGAPNIEVEVLKGLSQPSALHDELVRYILSTVGCKLHNESTLRLVSHAAQMALEKFIKDAKNMQMISKSMTEGKVGLLTLDEIRELDYQIIVETMQKTEPKAYNYSVFLEPNTEF</sequence>
<keyword evidence="2" id="KW-1185">Reference proteome</keyword>
<name>A0A061DAG4_BABBI</name>
<dbReference type="GeneID" id="24564420"/>
<proteinExistence type="predicted"/>
<organism evidence="1 2">
    <name type="scientific">Babesia bigemina</name>
    <dbReference type="NCBI Taxonomy" id="5866"/>
    <lineage>
        <taxon>Eukaryota</taxon>
        <taxon>Sar</taxon>
        <taxon>Alveolata</taxon>
        <taxon>Apicomplexa</taxon>
        <taxon>Aconoidasida</taxon>
        <taxon>Piroplasmida</taxon>
        <taxon>Babesiidae</taxon>
        <taxon>Babesia</taxon>
    </lineage>
</organism>
<dbReference type="VEuPathDB" id="PiroplasmaDB:BBBOND_0210320"/>
<dbReference type="OMA" id="GCKLQNE"/>
<gene>
    <name evidence="1" type="ORF">BBBOND_0210320</name>
</gene>
<reference evidence="2" key="1">
    <citation type="submission" date="2014-06" db="EMBL/GenBank/DDBJ databases">
        <authorList>
            <person name="Aslett M."/>
            <person name="De Silva N."/>
        </authorList>
    </citation>
    <scope>NUCLEOTIDE SEQUENCE [LARGE SCALE GENOMIC DNA]</scope>
    <source>
        <strain evidence="2">Bond</strain>
    </source>
</reference>
<evidence type="ECO:0000313" key="2">
    <source>
        <dbReference type="Proteomes" id="UP000033188"/>
    </source>
</evidence>
<dbReference type="RefSeq" id="XP_012768065.1">
    <property type="nucleotide sequence ID" value="XM_012912611.1"/>
</dbReference>
<dbReference type="EMBL" id="LK391708">
    <property type="protein sequence ID" value="CDR95879.1"/>
    <property type="molecule type" value="Genomic_DNA"/>
</dbReference>
<dbReference type="Proteomes" id="UP000033188">
    <property type="component" value="Chromosome 2"/>
</dbReference>
<dbReference type="KEGG" id="bbig:BBBOND_0210320"/>
<dbReference type="OrthoDB" id="449382at2759"/>
<protein>
    <submittedName>
        <fullName evidence="1">Uncharacterized protein</fullName>
    </submittedName>
</protein>
<dbReference type="AlphaFoldDB" id="A0A061DAG4"/>
<evidence type="ECO:0000313" key="1">
    <source>
        <dbReference type="EMBL" id="CDR95879.1"/>
    </source>
</evidence>